<feature type="binding site" evidence="4">
    <location>
        <begin position="121"/>
        <end position="125"/>
    </location>
    <ligand>
        <name>NADP(+)</name>
        <dbReference type="ChEBI" id="CHEBI:58349"/>
    </ligand>
</feature>
<evidence type="ECO:0000259" key="5">
    <source>
        <dbReference type="Pfam" id="PF08501"/>
    </source>
</evidence>
<feature type="active site" description="Proton acceptor" evidence="4">
    <location>
        <position position="60"/>
    </location>
</feature>
<dbReference type="UniPathway" id="UPA00053">
    <property type="reaction ID" value="UER00087"/>
</dbReference>
<feature type="binding site" evidence="4">
    <location>
        <position position="272"/>
    </location>
    <ligand>
        <name>NADP(+)</name>
        <dbReference type="ChEBI" id="CHEBI:58349"/>
    </ligand>
</feature>
<comment type="function">
    <text evidence="4">Involved in the biosynthesis of the chorismate, which leads to the biosynthesis of aromatic amino acids. Catalyzes the reversible NADPH linked reduction of 3-dehydroshikimate (DHSA) to yield shikimate (SA).</text>
</comment>
<comment type="catalytic activity">
    <reaction evidence="4">
        <text>shikimate + NADP(+) = 3-dehydroshikimate + NADPH + H(+)</text>
        <dbReference type="Rhea" id="RHEA:17737"/>
        <dbReference type="ChEBI" id="CHEBI:15378"/>
        <dbReference type="ChEBI" id="CHEBI:16630"/>
        <dbReference type="ChEBI" id="CHEBI:36208"/>
        <dbReference type="ChEBI" id="CHEBI:57783"/>
        <dbReference type="ChEBI" id="CHEBI:58349"/>
        <dbReference type="EC" id="1.1.1.25"/>
    </reaction>
</comment>
<feature type="binding site" evidence="4">
    <location>
        <position position="56"/>
    </location>
    <ligand>
        <name>shikimate</name>
        <dbReference type="ChEBI" id="CHEBI:36208"/>
    </ligand>
</feature>
<protein>
    <recommendedName>
        <fullName evidence="4">Shikimate dehydrogenase (NADP(+))</fullName>
        <shortName evidence="4">SDH</shortName>
        <ecNumber evidence="4">1.1.1.25</ecNumber>
    </recommendedName>
</protein>
<feature type="binding site" evidence="4">
    <location>
        <position position="81"/>
    </location>
    <ligand>
        <name>shikimate</name>
        <dbReference type="ChEBI" id="CHEBI:36208"/>
    </ligand>
</feature>
<feature type="binding site" evidence="4">
    <location>
        <position position="97"/>
    </location>
    <ligand>
        <name>shikimate</name>
        <dbReference type="ChEBI" id="CHEBI:36208"/>
    </ligand>
</feature>
<evidence type="ECO:0000256" key="4">
    <source>
        <dbReference type="HAMAP-Rule" id="MF_00222"/>
    </source>
</evidence>
<feature type="domain" description="Shikimate dehydrogenase substrate binding N-terminal" evidence="5">
    <location>
        <begin position="2"/>
        <end position="83"/>
    </location>
</feature>
<dbReference type="STRING" id="1391653.AKJ08_3168"/>
<dbReference type="SUPFAM" id="SSF51735">
    <property type="entry name" value="NAD(P)-binding Rossmann-fold domains"/>
    <property type="match status" value="1"/>
</dbReference>
<dbReference type="InterPro" id="IPR036291">
    <property type="entry name" value="NAD(P)-bd_dom_sf"/>
</dbReference>
<keyword evidence="2 4" id="KW-0560">Oxidoreductase</keyword>
<keyword evidence="4" id="KW-0521">NADP</keyword>
<accession>A0A0K1PHA9</accession>
<feature type="binding site" evidence="4">
    <location>
        <position position="279"/>
    </location>
    <ligand>
        <name>shikimate</name>
        <dbReference type="ChEBI" id="CHEBI:36208"/>
    </ligand>
</feature>
<reference evidence="7 8" key="1">
    <citation type="submission" date="2015-08" db="EMBL/GenBank/DDBJ databases">
        <authorList>
            <person name="Babu N.S."/>
            <person name="Beckwith C.J."/>
            <person name="Beseler K.G."/>
            <person name="Brison A."/>
            <person name="Carone J.V."/>
            <person name="Caskin T.P."/>
            <person name="Diamond M."/>
            <person name="Durham M.E."/>
            <person name="Foxe J.M."/>
            <person name="Go M."/>
            <person name="Henderson B.A."/>
            <person name="Jones I.B."/>
            <person name="McGettigan J.A."/>
            <person name="Micheletti S.J."/>
            <person name="Nasrallah M.E."/>
            <person name="Ortiz D."/>
            <person name="Piller C.R."/>
            <person name="Privatt S.R."/>
            <person name="Schneider S.L."/>
            <person name="Sharp S."/>
            <person name="Smith T.C."/>
            <person name="Stanton J.D."/>
            <person name="Ullery H.E."/>
            <person name="Wilson R.J."/>
            <person name="Serrano M.G."/>
            <person name="Buck G."/>
            <person name="Lee V."/>
            <person name="Wang Y."/>
            <person name="Carvalho R."/>
            <person name="Voegtly L."/>
            <person name="Shi R."/>
            <person name="Duckworth R."/>
            <person name="Johnson A."/>
            <person name="Loviza R."/>
            <person name="Walstead R."/>
            <person name="Shah Z."/>
            <person name="Kiflezghi M."/>
            <person name="Wade K."/>
            <person name="Ball S.L."/>
            <person name="Bradley K.W."/>
            <person name="Asai D.J."/>
            <person name="Bowman C.A."/>
            <person name="Russell D.A."/>
            <person name="Pope W.H."/>
            <person name="Jacobs-Sera D."/>
            <person name="Hendrix R.W."/>
            <person name="Hatfull G.F."/>
        </authorList>
    </citation>
    <scope>NUCLEOTIDE SEQUENCE [LARGE SCALE GENOMIC DNA]</scope>
    <source>
        <strain evidence="7 8">DSM 27710</strain>
    </source>
</reference>
<dbReference type="OrthoDB" id="9792692at2"/>
<name>A0A0K1PHA9_9BACT</name>
<evidence type="ECO:0000256" key="1">
    <source>
        <dbReference type="ARBA" id="ARBA00004871"/>
    </source>
</evidence>
<dbReference type="Pfam" id="PF08501">
    <property type="entry name" value="Shikimate_dh_N"/>
    <property type="match status" value="1"/>
</dbReference>
<dbReference type="GO" id="GO:0004764">
    <property type="term" value="F:shikimate 3-dehydrogenase (NADP+) activity"/>
    <property type="evidence" value="ECO:0007669"/>
    <property type="project" value="UniProtKB-UniRule"/>
</dbReference>
<keyword evidence="4" id="KW-0028">Amino-acid biosynthesis</keyword>
<evidence type="ECO:0000256" key="2">
    <source>
        <dbReference type="ARBA" id="ARBA00023002"/>
    </source>
</evidence>
<dbReference type="GO" id="GO:0019632">
    <property type="term" value="P:shikimate metabolic process"/>
    <property type="evidence" value="ECO:0007669"/>
    <property type="project" value="TreeGrafter"/>
</dbReference>
<evidence type="ECO:0000259" key="6">
    <source>
        <dbReference type="Pfam" id="PF18317"/>
    </source>
</evidence>
<dbReference type="Proteomes" id="UP000055590">
    <property type="component" value="Chromosome"/>
</dbReference>
<dbReference type="InterPro" id="IPR013708">
    <property type="entry name" value="Shikimate_DH-bd_N"/>
</dbReference>
<sequence length="309" mass="32655">MIGDPVEHSLSPRIFRRVFQDLGIDAHYTALRVEKHELAEAIDRVRRGSLAGLSVTIPHKEAAAELVDALHPSAARIGAVNCIARSPTGHAEGYNTDAPGFRLAVEQSGARLAAARAVLLGAGGAARAAAFAAVSAGAKSLTIANRDPERAIRLGLELVALGRAWPEGELLRRWESGERAPRLNVSRALGAPSGKCFVSAIPLESSALVHPLSHADLLVNSTSVGLGDPGALPLPGGCVLDRRLTVMDMVYRPLHTALLRRAREAEATCVDGLWMLIHQALEQLRVWTGQVAPPALAASLHDELAAECG</sequence>
<dbReference type="Pfam" id="PF18317">
    <property type="entry name" value="SDH_C"/>
    <property type="match status" value="1"/>
</dbReference>
<feature type="binding site" evidence="4">
    <location>
        <begin position="9"/>
        <end position="11"/>
    </location>
    <ligand>
        <name>shikimate</name>
        <dbReference type="ChEBI" id="CHEBI:36208"/>
    </ligand>
</feature>
<evidence type="ECO:0000256" key="3">
    <source>
        <dbReference type="ARBA" id="ARBA00023141"/>
    </source>
</evidence>
<dbReference type="SUPFAM" id="SSF53223">
    <property type="entry name" value="Aminoacid dehydrogenase-like, N-terminal domain"/>
    <property type="match status" value="1"/>
</dbReference>
<dbReference type="KEGG" id="vin:AKJ08_3168"/>
<dbReference type="GO" id="GO:0008652">
    <property type="term" value="P:amino acid biosynthetic process"/>
    <property type="evidence" value="ECO:0007669"/>
    <property type="project" value="UniProtKB-KW"/>
</dbReference>
<dbReference type="EMBL" id="CP012332">
    <property type="protein sequence ID" value="AKU92781.1"/>
    <property type="molecule type" value="Genomic_DNA"/>
</dbReference>
<dbReference type="InterPro" id="IPR046346">
    <property type="entry name" value="Aminoacid_DH-like_N_sf"/>
</dbReference>
<evidence type="ECO:0000313" key="7">
    <source>
        <dbReference type="EMBL" id="AKU92781.1"/>
    </source>
</evidence>
<dbReference type="AlphaFoldDB" id="A0A0K1PHA9"/>
<dbReference type="InterPro" id="IPR041121">
    <property type="entry name" value="SDH_C"/>
</dbReference>
<dbReference type="GO" id="GO:0009423">
    <property type="term" value="P:chorismate biosynthetic process"/>
    <property type="evidence" value="ECO:0007669"/>
    <property type="project" value="UniProtKB-UniRule"/>
</dbReference>
<organism evidence="7 8">
    <name type="scientific">Vulgatibacter incomptus</name>
    <dbReference type="NCBI Taxonomy" id="1391653"/>
    <lineage>
        <taxon>Bacteria</taxon>
        <taxon>Pseudomonadati</taxon>
        <taxon>Myxococcota</taxon>
        <taxon>Myxococcia</taxon>
        <taxon>Myxococcales</taxon>
        <taxon>Cystobacterineae</taxon>
        <taxon>Vulgatibacteraceae</taxon>
        <taxon>Vulgatibacter</taxon>
    </lineage>
</organism>
<dbReference type="PANTHER" id="PTHR21089">
    <property type="entry name" value="SHIKIMATE DEHYDROGENASE"/>
    <property type="match status" value="1"/>
</dbReference>
<gene>
    <name evidence="4" type="primary">aroE</name>
    <name evidence="7" type="ORF">AKJ08_3168</name>
</gene>
<evidence type="ECO:0000313" key="8">
    <source>
        <dbReference type="Proteomes" id="UP000055590"/>
    </source>
</evidence>
<feature type="binding site" evidence="4">
    <location>
        <position position="249"/>
    </location>
    <ligand>
        <name>NADP(+)</name>
        <dbReference type="ChEBI" id="CHEBI:58349"/>
    </ligand>
</feature>
<comment type="caution">
    <text evidence="4">Lacks conserved residue(s) required for the propagation of feature annotation.</text>
</comment>
<dbReference type="PATRIC" id="fig|1391653.3.peg.3313"/>
<keyword evidence="3 4" id="KW-0057">Aromatic amino acid biosynthesis</keyword>
<comment type="subunit">
    <text evidence="4">Homodimer.</text>
</comment>
<dbReference type="Gene3D" id="3.40.50.10860">
    <property type="entry name" value="Leucine Dehydrogenase, chain A, domain 1"/>
    <property type="match status" value="1"/>
</dbReference>
<comment type="similarity">
    <text evidence="4">Belongs to the shikimate dehydrogenase family.</text>
</comment>
<feature type="binding site" evidence="4">
    <location>
        <position position="251"/>
    </location>
    <ligand>
        <name>shikimate</name>
        <dbReference type="ChEBI" id="CHEBI:36208"/>
    </ligand>
</feature>
<comment type="pathway">
    <text evidence="1 4">Metabolic intermediate biosynthesis; chorismate biosynthesis; chorismate from D-erythrose 4-phosphate and phosphoenolpyruvate: step 4/7.</text>
</comment>
<keyword evidence="8" id="KW-1185">Reference proteome</keyword>
<feature type="domain" description="SDH C-terminal" evidence="6">
    <location>
        <begin position="272"/>
        <end position="294"/>
    </location>
</feature>
<dbReference type="InterPro" id="IPR022893">
    <property type="entry name" value="Shikimate_DH_fam"/>
</dbReference>
<proteinExistence type="inferred from homology"/>
<dbReference type="RefSeq" id="WP_050726903.1">
    <property type="nucleotide sequence ID" value="NZ_CP012332.1"/>
</dbReference>
<dbReference type="EC" id="1.1.1.25" evidence="4"/>
<dbReference type="GO" id="GO:0009073">
    <property type="term" value="P:aromatic amino acid family biosynthetic process"/>
    <property type="evidence" value="ECO:0007669"/>
    <property type="project" value="UniProtKB-KW"/>
</dbReference>
<dbReference type="Gene3D" id="3.40.50.720">
    <property type="entry name" value="NAD(P)-binding Rossmann-like Domain"/>
    <property type="match status" value="1"/>
</dbReference>
<dbReference type="PANTHER" id="PTHR21089:SF1">
    <property type="entry name" value="BIFUNCTIONAL 3-DEHYDROQUINATE DEHYDRATASE_SHIKIMATE DEHYDROGENASE, CHLOROPLASTIC"/>
    <property type="match status" value="1"/>
</dbReference>
<dbReference type="HAMAP" id="MF_00222">
    <property type="entry name" value="Shikimate_DH_AroE"/>
    <property type="match status" value="1"/>
</dbReference>